<proteinExistence type="predicted"/>
<sequence length="191" mass="22201">MPALKYRDVVEDVKSKPVFGVDDLVREEVPRDYAKTLLYRLNKRNEISRIERNKYTARDNPMVIAPYLTHPSYLSLWTALRFHNITQQSPFAVEVVTSRSRYNRELDFEGTKIRFYEVKPKMMFGYGYEVYENDRVPIASPEKALVDGIYLGVTPLEEVEKVISNLNEKKLIDYASRAGRGVKSKVEEVVD</sequence>
<dbReference type="Proteomes" id="UP000070404">
    <property type="component" value="Unassembled WGS sequence"/>
</dbReference>
<protein>
    <recommendedName>
        <fullName evidence="3">AbiEi antitoxin C-terminal domain-containing protein</fullName>
    </recommendedName>
</protein>
<comment type="caution">
    <text evidence="1">The sequence shown here is derived from an EMBL/GenBank/DDBJ whole genome shotgun (WGS) entry which is preliminary data.</text>
</comment>
<name>A0A133VIV7_9EURY</name>
<evidence type="ECO:0008006" key="3">
    <source>
        <dbReference type="Google" id="ProtNLM"/>
    </source>
</evidence>
<dbReference type="EMBL" id="LHYF01000040">
    <property type="protein sequence ID" value="KXB06372.1"/>
    <property type="molecule type" value="Genomic_DNA"/>
</dbReference>
<reference evidence="1 2" key="1">
    <citation type="journal article" date="2016" name="Sci. Rep.">
        <title>Metabolic traits of an uncultured archaeal lineage -MSBL1- from brine pools of the Red Sea.</title>
        <authorList>
            <person name="Mwirichia R."/>
            <person name="Alam I."/>
            <person name="Rashid M."/>
            <person name="Vinu M."/>
            <person name="Ba-Alawi W."/>
            <person name="Anthony Kamau A."/>
            <person name="Kamanda Ngugi D."/>
            <person name="Goker M."/>
            <person name="Klenk H.P."/>
            <person name="Bajic V."/>
            <person name="Stingl U."/>
        </authorList>
    </citation>
    <scope>NUCLEOTIDE SEQUENCE [LARGE SCALE GENOMIC DNA]</scope>
    <source>
        <strain evidence="1">SCGC-AAA382C18</strain>
    </source>
</reference>
<evidence type="ECO:0000313" key="2">
    <source>
        <dbReference type="Proteomes" id="UP000070404"/>
    </source>
</evidence>
<keyword evidence="2" id="KW-1185">Reference proteome</keyword>
<evidence type="ECO:0000313" key="1">
    <source>
        <dbReference type="EMBL" id="KXB06372.1"/>
    </source>
</evidence>
<gene>
    <name evidence="1" type="ORF">AKJ52_02290</name>
</gene>
<organism evidence="1 2">
    <name type="scientific">candidate division MSBL1 archaeon SCGC-AAA382C18</name>
    <dbReference type="NCBI Taxonomy" id="1698281"/>
    <lineage>
        <taxon>Archaea</taxon>
        <taxon>Methanobacteriati</taxon>
        <taxon>Methanobacteriota</taxon>
        <taxon>candidate division MSBL1</taxon>
    </lineage>
</organism>
<dbReference type="AlphaFoldDB" id="A0A133VIV7"/>
<accession>A0A133VIV7</accession>